<proteinExistence type="predicted"/>
<organism evidence="1">
    <name type="scientific">Trichophyton rubrum CBS 288.86</name>
    <dbReference type="NCBI Taxonomy" id="1215330"/>
    <lineage>
        <taxon>Eukaryota</taxon>
        <taxon>Fungi</taxon>
        <taxon>Dikarya</taxon>
        <taxon>Ascomycota</taxon>
        <taxon>Pezizomycotina</taxon>
        <taxon>Eurotiomycetes</taxon>
        <taxon>Eurotiomycetidae</taxon>
        <taxon>Onygenales</taxon>
        <taxon>Arthrodermataceae</taxon>
        <taxon>Trichophyton</taxon>
    </lineage>
</organism>
<dbReference type="Proteomes" id="UP000023758">
    <property type="component" value="Unassembled WGS sequence"/>
</dbReference>
<dbReference type="EMBL" id="KK207937">
    <property type="protein sequence ID" value="EZF47914.1"/>
    <property type="molecule type" value="Genomic_DNA"/>
</dbReference>
<dbReference type="HOGENOM" id="CLU_2185825_0_0_1"/>
<evidence type="ECO:0000313" key="1">
    <source>
        <dbReference type="EMBL" id="EZF47914.1"/>
    </source>
</evidence>
<protein>
    <submittedName>
        <fullName evidence="1">Uncharacterized protein</fullName>
    </submittedName>
</protein>
<dbReference type="AlphaFoldDB" id="A0A022VPP5"/>
<gene>
    <name evidence="1" type="ORF">H103_08265</name>
</gene>
<accession>A0A022VPP5</accession>
<name>A0A022VPP5_TRIRU</name>
<reference evidence="1" key="1">
    <citation type="submission" date="2014-02" db="EMBL/GenBank/DDBJ databases">
        <title>The Genome Sequence of Trichophyton rubrum (morphotype fischeri) CBS 288.86.</title>
        <authorList>
            <consortium name="The Broad Institute Genomics Platform"/>
            <person name="Cuomo C.A."/>
            <person name="White T.C."/>
            <person name="Graser Y."/>
            <person name="Martinez-Rossi N."/>
            <person name="Heitman J."/>
            <person name="Young S.K."/>
            <person name="Zeng Q."/>
            <person name="Gargeya S."/>
            <person name="Abouelleil A."/>
            <person name="Alvarado L."/>
            <person name="Chapman S.B."/>
            <person name="Gainer-Dewar J."/>
            <person name="Goldberg J."/>
            <person name="Griggs A."/>
            <person name="Gujja S."/>
            <person name="Hansen M."/>
            <person name="Howarth C."/>
            <person name="Imamovic A."/>
            <person name="Larimer J."/>
            <person name="Martinez D."/>
            <person name="Murphy C."/>
            <person name="Pearson M.D."/>
            <person name="Persinoti G."/>
            <person name="Poon T."/>
            <person name="Priest M."/>
            <person name="Roberts A.D."/>
            <person name="Saif S."/>
            <person name="Shea T.D."/>
            <person name="Sykes S.N."/>
            <person name="Wortman J."/>
            <person name="Nusbaum C."/>
            <person name="Birren B."/>
        </authorList>
    </citation>
    <scope>NUCLEOTIDE SEQUENCE [LARGE SCALE GENOMIC DNA]</scope>
    <source>
        <strain evidence="1">CBS 288.86</strain>
    </source>
</reference>
<sequence>MEHRGQDEELAVSVSGLNARRHADKDISLASFTSRYLLNRAHHNLINQHLTQHSGWSVLGLFGTLKLRITTCSRLRHLQDPEQADSQKKPQVCRRNLQPISHSLSFLCH</sequence>